<keyword evidence="1" id="KW-0472">Membrane</keyword>
<organism evidence="2 3">
    <name type="scientific">Hymenoscyphus albidus</name>
    <dbReference type="NCBI Taxonomy" id="595503"/>
    <lineage>
        <taxon>Eukaryota</taxon>
        <taxon>Fungi</taxon>
        <taxon>Dikarya</taxon>
        <taxon>Ascomycota</taxon>
        <taxon>Pezizomycotina</taxon>
        <taxon>Leotiomycetes</taxon>
        <taxon>Helotiales</taxon>
        <taxon>Helotiaceae</taxon>
        <taxon>Hymenoscyphus</taxon>
    </lineage>
</organism>
<dbReference type="PANTHER" id="PTHR35395">
    <property type="entry name" value="DUF6536 DOMAIN-CONTAINING PROTEIN"/>
    <property type="match status" value="1"/>
</dbReference>
<evidence type="ECO:0000313" key="2">
    <source>
        <dbReference type="EMBL" id="CAG8982487.1"/>
    </source>
</evidence>
<keyword evidence="1" id="KW-0812">Transmembrane</keyword>
<dbReference type="Proteomes" id="UP000701801">
    <property type="component" value="Unassembled WGS sequence"/>
</dbReference>
<keyword evidence="3" id="KW-1185">Reference proteome</keyword>
<proteinExistence type="predicted"/>
<comment type="caution">
    <text evidence="2">The sequence shown here is derived from an EMBL/GenBank/DDBJ whole genome shotgun (WGS) entry which is preliminary data.</text>
</comment>
<evidence type="ECO:0000313" key="3">
    <source>
        <dbReference type="Proteomes" id="UP000701801"/>
    </source>
</evidence>
<feature type="transmembrane region" description="Helical" evidence="1">
    <location>
        <begin position="190"/>
        <end position="214"/>
    </location>
</feature>
<gene>
    <name evidence="2" type="ORF">HYALB_00002267</name>
</gene>
<protein>
    <submittedName>
        <fullName evidence="2">Uncharacterized protein</fullName>
    </submittedName>
</protein>
<dbReference type="AlphaFoldDB" id="A0A9N9QCG6"/>
<accession>A0A9N9QCG6</accession>
<dbReference type="PANTHER" id="PTHR35395:SF1">
    <property type="entry name" value="DUF6536 DOMAIN-CONTAINING PROTEIN"/>
    <property type="match status" value="1"/>
</dbReference>
<keyword evidence="1" id="KW-1133">Transmembrane helix</keyword>
<reference evidence="2" key="1">
    <citation type="submission" date="2021-07" db="EMBL/GenBank/DDBJ databases">
        <authorList>
            <person name="Durling M."/>
        </authorList>
    </citation>
    <scope>NUCLEOTIDE SEQUENCE</scope>
</reference>
<sequence>MSEVKLGSQIEWRLGDKSAAISSGKSLPLVSCLNQTLKQQSCKLEFSVPIIVVVMFCNLSKVLCMAFTLWYSKGTKLVTLGDAITSFLETPDSTTKDSCLMSKDDVQRGRWTRPKCPEKWVPITEKTFYAANARRFFIFYLIYMCLLSRFHFDGVVGAISAHEFRKGVGFGDSMSQAPALLDTNVRNDDAWGLLFNVLLANIPQSLVSLLNLFYNGLLTSFLLGDEWTNLAHRRQPLRVTEPKGSQKSQYYLTIPYQYGIPAMVLSTVLHWLVAESFFLVSITAVHQGIERLEDSISSLGYPPLAITLAGIICCMMLALIDLKARQRLKQASPLASHCSAATSAACHPSRDEVGLETRPIQWGVVQGADQSIGSWKKRGKNFGHCSLSGEFVSPPTPGYYYA</sequence>
<feature type="transmembrane region" description="Helical" evidence="1">
    <location>
        <begin position="136"/>
        <end position="152"/>
    </location>
</feature>
<dbReference type="EMBL" id="CAJVRM010000640">
    <property type="protein sequence ID" value="CAG8982487.1"/>
    <property type="molecule type" value="Genomic_DNA"/>
</dbReference>
<feature type="transmembrane region" description="Helical" evidence="1">
    <location>
        <begin position="46"/>
        <end position="71"/>
    </location>
</feature>
<evidence type="ECO:0000256" key="1">
    <source>
        <dbReference type="SAM" id="Phobius"/>
    </source>
</evidence>
<name>A0A9N9QCG6_9HELO</name>
<feature type="transmembrane region" description="Helical" evidence="1">
    <location>
        <begin position="301"/>
        <end position="320"/>
    </location>
</feature>
<dbReference type="OrthoDB" id="5429634at2759"/>